<comment type="subcellular location">
    <subcellularLocation>
        <location evidence="1">Membrane</location>
        <topology evidence="1">Multi-pass membrane protein</topology>
    </subcellularLocation>
</comment>
<dbReference type="InterPro" id="IPR011701">
    <property type="entry name" value="MFS"/>
</dbReference>
<evidence type="ECO:0000256" key="5">
    <source>
        <dbReference type="SAM" id="Phobius"/>
    </source>
</evidence>
<feature type="transmembrane region" description="Helical" evidence="5">
    <location>
        <begin position="238"/>
        <end position="261"/>
    </location>
</feature>
<dbReference type="OrthoDB" id="2533084at2759"/>
<keyword evidence="2 5" id="KW-0812">Transmembrane</keyword>
<feature type="transmembrane region" description="Helical" evidence="5">
    <location>
        <begin position="204"/>
        <end position="226"/>
    </location>
</feature>
<feature type="transmembrane region" description="Helical" evidence="5">
    <location>
        <begin position="179"/>
        <end position="198"/>
    </location>
</feature>
<protein>
    <recommendedName>
        <fullName evidence="8">MFS general substrate transporter</fullName>
    </recommendedName>
</protein>
<gene>
    <name evidence="6" type="ORF">D9756_008451</name>
</gene>
<evidence type="ECO:0000256" key="3">
    <source>
        <dbReference type="ARBA" id="ARBA00022989"/>
    </source>
</evidence>
<keyword evidence="7" id="KW-1185">Reference proteome</keyword>
<evidence type="ECO:0000256" key="4">
    <source>
        <dbReference type="ARBA" id="ARBA00023136"/>
    </source>
</evidence>
<evidence type="ECO:0000313" key="7">
    <source>
        <dbReference type="Proteomes" id="UP000559027"/>
    </source>
</evidence>
<reference evidence="6 7" key="1">
    <citation type="journal article" date="2020" name="ISME J.">
        <title>Uncovering the hidden diversity of litter-decomposition mechanisms in mushroom-forming fungi.</title>
        <authorList>
            <person name="Floudas D."/>
            <person name="Bentzer J."/>
            <person name="Ahren D."/>
            <person name="Johansson T."/>
            <person name="Persson P."/>
            <person name="Tunlid A."/>
        </authorList>
    </citation>
    <scope>NUCLEOTIDE SEQUENCE [LARGE SCALE GENOMIC DNA]</scope>
    <source>
        <strain evidence="6 7">CBS 146.42</strain>
    </source>
</reference>
<feature type="transmembrane region" description="Helical" evidence="5">
    <location>
        <begin position="550"/>
        <end position="568"/>
    </location>
</feature>
<dbReference type="SUPFAM" id="SSF103473">
    <property type="entry name" value="MFS general substrate transporter"/>
    <property type="match status" value="1"/>
</dbReference>
<evidence type="ECO:0008006" key="8">
    <source>
        <dbReference type="Google" id="ProtNLM"/>
    </source>
</evidence>
<feature type="transmembrane region" description="Helical" evidence="5">
    <location>
        <begin position="428"/>
        <end position="449"/>
    </location>
</feature>
<dbReference type="PANTHER" id="PTHR23502">
    <property type="entry name" value="MAJOR FACILITATOR SUPERFAMILY"/>
    <property type="match status" value="1"/>
</dbReference>
<feature type="transmembrane region" description="Helical" evidence="5">
    <location>
        <begin position="155"/>
        <end position="172"/>
    </location>
</feature>
<dbReference type="Proteomes" id="UP000559027">
    <property type="component" value="Unassembled WGS sequence"/>
</dbReference>
<dbReference type="PANTHER" id="PTHR23502:SF22">
    <property type="entry name" value="MAJOR FACILITATOR SUPERFAMILY (MFS) PROFILE DOMAIN-CONTAINING PROTEIN"/>
    <property type="match status" value="1"/>
</dbReference>
<dbReference type="InterPro" id="IPR036259">
    <property type="entry name" value="MFS_trans_sf"/>
</dbReference>
<proteinExistence type="predicted"/>
<feature type="transmembrane region" description="Helical" evidence="5">
    <location>
        <begin position="518"/>
        <end position="538"/>
    </location>
</feature>
<comment type="caution">
    <text evidence="6">The sequence shown here is derived from an EMBL/GenBank/DDBJ whole genome shotgun (WGS) entry which is preliminary data.</text>
</comment>
<name>A0A8H5D0Q4_9AGAR</name>
<dbReference type="Pfam" id="PF07690">
    <property type="entry name" value="MFS_1"/>
    <property type="match status" value="1"/>
</dbReference>
<dbReference type="GO" id="GO:0022857">
    <property type="term" value="F:transmembrane transporter activity"/>
    <property type="evidence" value="ECO:0007669"/>
    <property type="project" value="InterPro"/>
</dbReference>
<organism evidence="6 7">
    <name type="scientific">Leucocoprinus leucothites</name>
    <dbReference type="NCBI Taxonomy" id="201217"/>
    <lineage>
        <taxon>Eukaryota</taxon>
        <taxon>Fungi</taxon>
        <taxon>Dikarya</taxon>
        <taxon>Basidiomycota</taxon>
        <taxon>Agaricomycotina</taxon>
        <taxon>Agaricomycetes</taxon>
        <taxon>Agaricomycetidae</taxon>
        <taxon>Agaricales</taxon>
        <taxon>Agaricineae</taxon>
        <taxon>Agaricaceae</taxon>
        <taxon>Leucocoprinus</taxon>
    </lineage>
</organism>
<evidence type="ECO:0000313" key="6">
    <source>
        <dbReference type="EMBL" id="KAF5351078.1"/>
    </source>
</evidence>
<accession>A0A8H5D0Q4</accession>
<feature type="transmembrane region" description="Helical" evidence="5">
    <location>
        <begin position="382"/>
        <end position="407"/>
    </location>
</feature>
<feature type="transmembrane region" description="Helical" evidence="5">
    <location>
        <begin position="455"/>
        <end position="478"/>
    </location>
</feature>
<evidence type="ECO:0000256" key="2">
    <source>
        <dbReference type="ARBA" id="ARBA00022692"/>
    </source>
</evidence>
<sequence length="582" mass="65313">MNSQTPYNVPLIRPSIVLYPRSRPLVMSLSDKLTYTDSSGSENLKETIDLYSYHEQNAGRLIINPEEARIELGEEVASRLKLTKDGTKVLWPQPTDSPLDPQNWSERQKTVHLLILILVSIVPDFDSGLGIAALFPLAQAFNTNVNVINNVSSNWSIFLIGIGGIFAVMAMRKFGRLPVLFWSQIFGLAFLIGCTFSPNLSTFAAMRCLNSFFATTPQVTGLFVVTDMYPFHQQAKKINSWTFGFIISPFLSPFACGFLAARENWRWTYATGCFYSLFVIILMALFMKETMYDRTLKPIPVPETTGLRNRVETLFGITGWKMAKYRAPWKQIVTDPIRIVWRPHVLPVLVFEAALFGFGIGINVTNVVFLGEPLPLGYGFDAIMISALYATPIVAVLIGELVGHFLNDWIMERGIRKNSGVHEAESRFWACYLGIPLFICGFLLIGASFQNHLPLAAIIIGWGIAEFSIMIMTVVVYAPELLMLSFPTSPDSHLDRLPNDALDMFDLTYYHQTTQGEVSALVTLARILGGFAVAYFQVPWAAKYGAIQTYGVEAAIVSALFLFFIPLIQLKGRRFRKYYSLQ</sequence>
<evidence type="ECO:0000256" key="1">
    <source>
        <dbReference type="ARBA" id="ARBA00004141"/>
    </source>
</evidence>
<dbReference type="GO" id="GO:0005886">
    <property type="term" value="C:plasma membrane"/>
    <property type="evidence" value="ECO:0007669"/>
    <property type="project" value="TreeGrafter"/>
</dbReference>
<feature type="transmembrane region" description="Helical" evidence="5">
    <location>
        <begin position="348"/>
        <end position="370"/>
    </location>
</feature>
<dbReference type="AlphaFoldDB" id="A0A8H5D0Q4"/>
<keyword evidence="3 5" id="KW-1133">Transmembrane helix</keyword>
<feature type="transmembrane region" description="Helical" evidence="5">
    <location>
        <begin position="113"/>
        <end position="135"/>
    </location>
</feature>
<dbReference type="Gene3D" id="1.20.1250.20">
    <property type="entry name" value="MFS general substrate transporter like domains"/>
    <property type="match status" value="1"/>
</dbReference>
<keyword evidence="4 5" id="KW-0472">Membrane</keyword>
<feature type="transmembrane region" description="Helical" evidence="5">
    <location>
        <begin position="267"/>
        <end position="287"/>
    </location>
</feature>
<dbReference type="EMBL" id="JAACJO010000013">
    <property type="protein sequence ID" value="KAF5351078.1"/>
    <property type="molecule type" value="Genomic_DNA"/>
</dbReference>